<proteinExistence type="predicted"/>
<dbReference type="InterPro" id="IPR025612">
    <property type="entry name" value="YqjK"/>
</dbReference>
<reference evidence="2" key="1">
    <citation type="journal article" date="2019" name="Int. J. Syst. Evol. Microbiol.">
        <title>The Global Catalogue of Microorganisms (GCM) 10K type strain sequencing project: providing services to taxonomists for standard genome sequencing and annotation.</title>
        <authorList>
            <consortium name="The Broad Institute Genomics Platform"/>
            <consortium name="The Broad Institute Genome Sequencing Center for Infectious Disease"/>
            <person name="Wu L."/>
            <person name="Ma J."/>
        </authorList>
    </citation>
    <scope>NUCLEOTIDE SEQUENCE [LARGE SCALE GENOMIC DNA]</scope>
    <source>
        <strain evidence="2">CGMCC 1.10759</strain>
    </source>
</reference>
<name>A0ABV8SS57_9GAMM</name>
<organism evidence="1 2">
    <name type="scientific">Steroidobacter flavus</name>
    <dbReference type="NCBI Taxonomy" id="1842136"/>
    <lineage>
        <taxon>Bacteria</taxon>
        <taxon>Pseudomonadati</taxon>
        <taxon>Pseudomonadota</taxon>
        <taxon>Gammaproteobacteria</taxon>
        <taxon>Steroidobacterales</taxon>
        <taxon>Steroidobacteraceae</taxon>
        <taxon>Steroidobacter</taxon>
    </lineage>
</organism>
<evidence type="ECO:0000313" key="1">
    <source>
        <dbReference type="EMBL" id="MFC4310453.1"/>
    </source>
</evidence>
<accession>A0ABV8SS57</accession>
<dbReference type="Proteomes" id="UP001595904">
    <property type="component" value="Unassembled WGS sequence"/>
</dbReference>
<evidence type="ECO:0000313" key="2">
    <source>
        <dbReference type="Proteomes" id="UP001595904"/>
    </source>
</evidence>
<comment type="caution">
    <text evidence="1">The sequence shown here is derived from an EMBL/GenBank/DDBJ whole genome shotgun (WGS) entry which is preliminary data.</text>
</comment>
<dbReference type="Pfam" id="PF13997">
    <property type="entry name" value="YqjK"/>
    <property type="match status" value="1"/>
</dbReference>
<sequence>MSSERFNQLTAKHSNLRLRAAVQRRALGSTMNEIEHHLSGLDRGLGAAQRALRNPAVLIGGVAVVALLGPKRLMRWVSRGALIYTTARRFMRLRPRQE</sequence>
<protein>
    <submittedName>
        <fullName evidence="1">YqjK family protein</fullName>
    </submittedName>
</protein>
<gene>
    <name evidence="1" type="ORF">ACFPN2_15270</name>
</gene>
<dbReference type="RefSeq" id="WP_380597957.1">
    <property type="nucleotide sequence ID" value="NZ_JBHSDU010000003.1"/>
</dbReference>
<keyword evidence="2" id="KW-1185">Reference proteome</keyword>
<dbReference type="EMBL" id="JBHSDU010000003">
    <property type="protein sequence ID" value="MFC4310453.1"/>
    <property type="molecule type" value="Genomic_DNA"/>
</dbReference>